<protein>
    <submittedName>
        <fullName evidence="11">Uncharacterized protein</fullName>
    </submittedName>
</protein>
<dbReference type="GO" id="GO:0006102">
    <property type="term" value="P:isocitrate metabolic process"/>
    <property type="evidence" value="ECO:0007669"/>
    <property type="project" value="InterPro"/>
</dbReference>
<comment type="cofactor">
    <cofactor evidence="2">
        <name>Mg(2+)</name>
        <dbReference type="ChEBI" id="CHEBI:18420"/>
    </cofactor>
</comment>
<keyword evidence="9" id="KW-0464">Manganese</keyword>
<keyword evidence="7" id="KW-0460">Magnesium</keyword>
<dbReference type="SUPFAM" id="SSF53659">
    <property type="entry name" value="Isocitrate/Isopropylmalate dehydrogenase-like"/>
    <property type="match status" value="1"/>
</dbReference>
<evidence type="ECO:0000256" key="9">
    <source>
        <dbReference type="ARBA" id="ARBA00023211"/>
    </source>
</evidence>
<dbReference type="GO" id="GO:0046872">
    <property type="term" value="F:metal ion binding"/>
    <property type="evidence" value="ECO:0007669"/>
    <property type="project" value="UniProtKB-KW"/>
</dbReference>
<dbReference type="WBParaSite" id="jg23541">
    <property type="protein sequence ID" value="jg23541"/>
    <property type="gene ID" value="jg23541"/>
</dbReference>
<keyword evidence="6" id="KW-0479">Metal-binding</keyword>
<dbReference type="Proteomes" id="UP000887574">
    <property type="component" value="Unplaced"/>
</dbReference>
<evidence type="ECO:0000256" key="7">
    <source>
        <dbReference type="ARBA" id="ARBA00022842"/>
    </source>
</evidence>
<dbReference type="GO" id="GO:0006097">
    <property type="term" value="P:glyoxylate cycle"/>
    <property type="evidence" value="ECO:0007669"/>
    <property type="project" value="UniProtKB-KW"/>
</dbReference>
<organism evidence="10 11">
    <name type="scientific">Ditylenchus dipsaci</name>
    <dbReference type="NCBI Taxonomy" id="166011"/>
    <lineage>
        <taxon>Eukaryota</taxon>
        <taxon>Metazoa</taxon>
        <taxon>Ecdysozoa</taxon>
        <taxon>Nematoda</taxon>
        <taxon>Chromadorea</taxon>
        <taxon>Rhabditida</taxon>
        <taxon>Tylenchina</taxon>
        <taxon>Tylenchomorpha</taxon>
        <taxon>Sphaerularioidea</taxon>
        <taxon>Anguinidae</taxon>
        <taxon>Anguininae</taxon>
        <taxon>Ditylenchus</taxon>
    </lineage>
</organism>
<proteinExistence type="inferred from homology"/>
<evidence type="ECO:0000313" key="10">
    <source>
        <dbReference type="Proteomes" id="UP000887574"/>
    </source>
</evidence>
<evidence type="ECO:0000256" key="5">
    <source>
        <dbReference type="ARBA" id="ARBA00022532"/>
    </source>
</evidence>
<name>A0A915DU68_9BILA</name>
<dbReference type="GO" id="GO:0006099">
    <property type="term" value="P:tricarboxylic acid cycle"/>
    <property type="evidence" value="ECO:0007669"/>
    <property type="project" value="UniProtKB-KW"/>
</dbReference>
<dbReference type="Gene3D" id="3.40.718.10">
    <property type="entry name" value="Isopropylmalate Dehydrogenase"/>
    <property type="match status" value="2"/>
</dbReference>
<dbReference type="InterPro" id="IPR004790">
    <property type="entry name" value="Isocitrate_DH_NADP"/>
</dbReference>
<reference evidence="11" key="1">
    <citation type="submission" date="2022-11" db="UniProtKB">
        <authorList>
            <consortium name="WormBaseParasite"/>
        </authorList>
    </citation>
    <scope>IDENTIFICATION</scope>
</reference>
<evidence type="ECO:0000256" key="3">
    <source>
        <dbReference type="ARBA" id="ARBA00007769"/>
    </source>
</evidence>
<comment type="cofactor">
    <cofactor evidence="1">
        <name>Mn(2+)</name>
        <dbReference type="ChEBI" id="CHEBI:29035"/>
    </cofactor>
</comment>
<evidence type="ECO:0000256" key="6">
    <source>
        <dbReference type="ARBA" id="ARBA00022723"/>
    </source>
</evidence>
<dbReference type="PANTHER" id="PTHR11822:SF21">
    <property type="entry name" value="ISOCITRATE DEHYDROGENASE [NADP], MITOCHONDRIAL"/>
    <property type="match status" value="1"/>
</dbReference>
<keyword evidence="8" id="KW-0560">Oxidoreductase</keyword>
<evidence type="ECO:0000313" key="11">
    <source>
        <dbReference type="WBParaSite" id="jg23541"/>
    </source>
</evidence>
<evidence type="ECO:0000256" key="8">
    <source>
        <dbReference type="ARBA" id="ARBA00023002"/>
    </source>
</evidence>
<keyword evidence="10" id="KW-1185">Reference proteome</keyword>
<evidence type="ECO:0000256" key="4">
    <source>
        <dbReference type="ARBA" id="ARBA00022435"/>
    </source>
</evidence>
<keyword evidence="4" id="KW-0329">Glyoxylate bypass</keyword>
<dbReference type="PANTHER" id="PTHR11822">
    <property type="entry name" value="NADP-SPECIFIC ISOCITRATE DEHYDROGENASE"/>
    <property type="match status" value="1"/>
</dbReference>
<accession>A0A915DU68</accession>
<keyword evidence="5" id="KW-0816">Tricarboxylic acid cycle</keyword>
<evidence type="ECO:0000256" key="1">
    <source>
        <dbReference type="ARBA" id="ARBA00001936"/>
    </source>
</evidence>
<evidence type="ECO:0000256" key="2">
    <source>
        <dbReference type="ARBA" id="ARBA00001946"/>
    </source>
</evidence>
<dbReference type="AlphaFoldDB" id="A0A915DU68"/>
<sequence>MWPSPNGTIRNILGGTVFREPIVVKNIPRLCLWKKPIIIVPGKGTLRLVFKPEVGQEISRVVHNFESPGIALKQFEEIYQRNYKVGLRREYSYEHRLIDDMVPYVMKSEGGYMWPARTMTVMLWIIGLMASVLVCPDGKTIEAELRMEPVTRHFRQHQRGEETSTNPIASIFAWTRDCLIALSWMITKN</sequence>
<comment type="similarity">
    <text evidence="3">Belongs to the isocitrate and isopropylmalate dehydrogenases family.</text>
</comment>
<dbReference type="GO" id="GO:0004450">
    <property type="term" value="F:isocitrate dehydrogenase (NADP+) activity"/>
    <property type="evidence" value="ECO:0007669"/>
    <property type="project" value="InterPro"/>
</dbReference>